<evidence type="ECO:0000313" key="1">
    <source>
        <dbReference type="EMBL" id="JAD25196.1"/>
    </source>
</evidence>
<proteinExistence type="predicted"/>
<reference evidence="1" key="2">
    <citation type="journal article" date="2015" name="Data Brief">
        <title>Shoot transcriptome of the giant reed, Arundo donax.</title>
        <authorList>
            <person name="Barrero R.A."/>
            <person name="Guerrero F.D."/>
            <person name="Moolhuijzen P."/>
            <person name="Goolsby J.A."/>
            <person name="Tidwell J."/>
            <person name="Bellgard S.E."/>
            <person name="Bellgard M.I."/>
        </authorList>
    </citation>
    <scope>NUCLEOTIDE SEQUENCE</scope>
    <source>
        <tissue evidence="1">Shoot tissue taken approximately 20 cm above the soil surface</tissue>
    </source>
</reference>
<reference evidence="1" key="1">
    <citation type="submission" date="2014-09" db="EMBL/GenBank/DDBJ databases">
        <authorList>
            <person name="Magalhaes I.L.F."/>
            <person name="Oliveira U."/>
            <person name="Santos F.R."/>
            <person name="Vidigal T.H.D.A."/>
            <person name="Brescovit A.D."/>
            <person name="Santos A.J."/>
        </authorList>
    </citation>
    <scope>NUCLEOTIDE SEQUENCE</scope>
    <source>
        <tissue evidence="1">Shoot tissue taken approximately 20 cm above the soil surface</tissue>
    </source>
</reference>
<protein>
    <submittedName>
        <fullName evidence="1">Uncharacterized protein</fullName>
    </submittedName>
</protein>
<accession>A0A0A8YH15</accession>
<dbReference type="EMBL" id="GBRH01272699">
    <property type="protein sequence ID" value="JAD25196.1"/>
    <property type="molecule type" value="Transcribed_RNA"/>
</dbReference>
<organism evidence="1">
    <name type="scientific">Arundo donax</name>
    <name type="common">Giant reed</name>
    <name type="synonym">Donax arundinaceus</name>
    <dbReference type="NCBI Taxonomy" id="35708"/>
    <lineage>
        <taxon>Eukaryota</taxon>
        <taxon>Viridiplantae</taxon>
        <taxon>Streptophyta</taxon>
        <taxon>Embryophyta</taxon>
        <taxon>Tracheophyta</taxon>
        <taxon>Spermatophyta</taxon>
        <taxon>Magnoliopsida</taxon>
        <taxon>Liliopsida</taxon>
        <taxon>Poales</taxon>
        <taxon>Poaceae</taxon>
        <taxon>PACMAD clade</taxon>
        <taxon>Arundinoideae</taxon>
        <taxon>Arundineae</taxon>
        <taxon>Arundo</taxon>
    </lineage>
</organism>
<sequence>MGSPTRCSHMLMGHQYSSSMAWLTQI</sequence>
<dbReference type="AlphaFoldDB" id="A0A0A8YH15"/>
<name>A0A0A8YH15_ARUDO</name>